<dbReference type="RefSeq" id="WP_191839530.1">
    <property type="nucleotide sequence ID" value="NZ_BAAALB010000007.1"/>
</dbReference>
<dbReference type="EMBL" id="BONG01000005">
    <property type="protein sequence ID" value="GIF87653.1"/>
    <property type="molecule type" value="Genomic_DNA"/>
</dbReference>
<accession>A0A8J3JVJ8</accession>
<dbReference type="InterPro" id="IPR015421">
    <property type="entry name" value="PyrdxlP-dep_Trfase_major"/>
</dbReference>
<dbReference type="PANTHER" id="PTHR43586:SF4">
    <property type="entry name" value="ISOPENICILLIN N EPIMERASE"/>
    <property type="match status" value="1"/>
</dbReference>
<evidence type="ECO:0000313" key="2">
    <source>
        <dbReference type="EMBL" id="GIF87653.1"/>
    </source>
</evidence>
<dbReference type="Gene3D" id="3.40.640.10">
    <property type="entry name" value="Type I PLP-dependent aspartate aminotransferase-like (Major domain)"/>
    <property type="match status" value="1"/>
</dbReference>
<reference evidence="2 3" key="1">
    <citation type="submission" date="2021-01" db="EMBL/GenBank/DDBJ databases">
        <title>Whole genome shotgun sequence of Catellatospora chokoriensis NBRC 107358.</title>
        <authorList>
            <person name="Komaki H."/>
            <person name="Tamura T."/>
        </authorList>
    </citation>
    <scope>NUCLEOTIDE SEQUENCE [LARGE SCALE GENOMIC DNA]</scope>
    <source>
        <strain evidence="2 3">NBRC 107358</strain>
    </source>
</reference>
<evidence type="ECO:0000313" key="3">
    <source>
        <dbReference type="Proteomes" id="UP000619293"/>
    </source>
</evidence>
<dbReference type="Proteomes" id="UP000619293">
    <property type="component" value="Unassembled WGS sequence"/>
</dbReference>
<dbReference type="InterPro" id="IPR000192">
    <property type="entry name" value="Aminotrans_V_dom"/>
</dbReference>
<sequence>MIYLDHAATSYPKPAPVREAILACLAAGGNPGRSGHRLAIWAEERIWDARERIADLFHTADASRVVFTVNATMALNVAIKGLARPRTRVLTSSFEHNSVTRPLWAMKDVTWTAIAPTDDSPIDLDLLEQELRKGGVAMVVVSHASNVTGAVVPLAQIRSLTGGYEVPLVLDASQTAGHLPVRAEAGEVLVFPGHKGLFGPQGTGGMVVGDGITLHPLVEGGTGGRSESPRQPRWLPHALEAGTPNSVGIAGLGAAVQWLTECGIEAIMMREASLRAHFIARLRAIPRLTVHDWASETTVPVVSIAFDDMPAAEAAARLEERADVIVRAGLHCAPLAHRTLGTLPAGTVRFGLSHLTDLSELESALDAVADLAGKQ</sequence>
<name>A0A8J3JVJ8_9ACTN</name>
<dbReference type="InterPro" id="IPR015422">
    <property type="entry name" value="PyrdxlP-dep_Trfase_small"/>
</dbReference>
<feature type="domain" description="Aminotransferase class V" evidence="1">
    <location>
        <begin position="2"/>
        <end position="362"/>
    </location>
</feature>
<evidence type="ECO:0000259" key="1">
    <source>
        <dbReference type="Pfam" id="PF00266"/>
    </source>
</evidence>
<dbReference type="SUPFAM" id="SSF53383">
    <property type="entry name" value="PLP-dependent transferases"/>
    <property type="match status" value="1"/>
</dbReference>
<organism evidence="2 3">
    <name type="scientific">Catellatospora chokoriensis</name>
    <dbReference type="NCBI Taxonomy" id="310353"/>
    <lineage>
        <taxon>Bacteria</taxon>
        <taxon>Bacillati</taxon>
        <taxon>Actinomycetota</taxon>
        <taxon>Actinomycetes</taxon>
        <taxon>Micromonosporales</taxon>
        <taxon>Micromonosporaceae</taxon>
        <taxon>Catellatospora</taxon>
    </lineage>
</organism>
<keyword evidence="3" id="KW-1185">Reference proteome</keyword>
<comment type="caution">
    <text evidence="2">The sequence shown here is derived from an EMBL/GenBank/DDBJ whole genome shotgun (WGS) entry which is preliminary data.</text>
</comment>
<dbReference type="InterPro" id="IPR015424">
    <property type="entry name" value="PyrdxlP-dep_Trfase"/>
</dbReference>
<protein>
    <submittedName>
        <fullName evidence="2">Cysteine desulfurase</fullName>
    </submittedName>
</protein>
<dbReference type="Gene3D" id="3.90.1150.10">
    <property type="entry name" value="Aspartate Aminotransferase, domain 1"/>
    <property type="match status" value="1"/>
</dbReference>
<dbReference type="AlphaFoldDB" id="A0A8J3JVJ8"/>
<dbReference type="PANTHER" id="PTHR43586">
    <property type="entry name" value="CYSTEINE DESULFURASE"/>
    <property type="match status" value="1"/>
</dbReference>
<gene>
    <name evidence="2" type="ORF">Cch02nite_10970</name>
</gene>
<proteinExistence type="predicted"/>
<dbReference type="Pfam" id="PF00266">
    <property type="entry name" value="Aminotran_5"/>
    <property type="match status" value="1"/>
</dbReference>